<dbReference type="NCBIfam" id="TIGR00067">
    <property type="entry name" value="glut_race"/>
    <property type="match status" value="1"/>
</dbReference>
<name>A0A4Q0PD09_9FLAO</name>
<dbReference type="InterPro" id="IPR004391">
    <property type="entry name" value="Glu_race"/>
</dbReference>
<dbReference type="Gene3D" id="3.40.50.1860">
    <property type="match status" value="2"/>
</dbReference>
<keyword evidence="5 7" id="KW-0413">Isomerase</keyword>
<comment type="catalytic activity">
    <reaction evidence="1 7">
        <text>L-glutamate = D-glutamate</text>
        <dbReference type="Rhea" id="RHEA:12813"/>
        <dbReference type="ChEBI" id="CHEBI:29985"/>
        <dbReference type="ChEBI" id="CHEBI:29986"/>
        <dbReference type="EC" id="5.1.1.3"/>
    </reaction>
</comment>
<gene>
    <name evidence="7" type="primary">murI</name>
    <name evidence="8" type="ORF">DSM00_479</name>
</gene>
<protein>
    <recommendedName>
        <fullName evidence="2 7">Glutamate racemase</fullName>
        <ecNumber evidence="2 7">5.1.1.3</ecNumber>
    </recommendedName>
</protein>
<evidence type="ECO:0000313" key="8">
    <source>
        <dbReference type="EMBL" id="RXG24687.1"/>
    </source>
</evidence>
<proteinExistence type="inferred from homology"/>
<evidence type="ECO:0000256" key="5">
    <source>
        <dbReference type="ARBA" id="ARBA00023235"/>
    </source>
</evidence>
<dbReference type="PANTHER" id="PTHR21198">
    <property type="entry name" value="GLUTAMATE RACEMASE"/>
    <property type="match status" value="1"/>
</dbReference>
<keyword evidence="6 7" id="KW-0961">Cell wall biogenesis/degradation</keyword>
<dbReference type="GO" id="GO:0008881">
    <property type="term" value="F:glutamate racemase activity"/>
    <property type="evidence" value="ECO:0007669"/>
    <property type="project" value="UniProtKB-UniRule"/>
</dbReference>
<dbReference type="PROSITE" id="PS00923">
    <property type="entry name" value="ASP_GLU_RACEMASE_1"/>
    <property type="match status" value="1"/>
</dbReference>
<evidence type="ECO:0000313" key="9">
    <source>
        <dbReference type="Proteomes" id="UP000289238"/>
    </source>
</evidence>
<dbReference type="InterPro" id="IPR001920">
    <property type="entry name" value="Asp/Glu_race"/>
</dbReference>
<comment type="pathway">
    <text evidence="7">Cell wall biogenesis; peptidoglycan biosynthesis.</text>
</comment>
<dbReference type="GO" id="GO:0071555">
    <property type="term" value="P:cell wall organization"/>
    <property type="evidence" value="ECO:0007669"/>
    <property type="project" value="UniProtKB-KW"/>
</dbReference>
<evidence type="ECO:0000256" key="2">
    <source>
        <dbReference type="ARBA" id="ARBA00013090"/>
    </source>
</evidence>
<dbReference type="InterPro" id="IPR018187">
    <property type="entry name" value="Asp/Glu_racemase_AS_1"/>
</dbReference>
<dbReference type="UniPathway" id="UPA00219"/>
<dbReference type="HAMAP" id="MF_00258">
    <property type="entry name" value="Glu_racemase"/>
    <property type="match status" value="1"/>
</dbReference>
<comment type="caution">
    <text evidence="8">The sequence shown here is derived from an EMBL/GenBank/DDBJ whole genome shotgun (WGS) entry which is preliminary data.</text>
</comment>
<dbReference type="Proteomes" id="UP000289238">
    <property type="component" value="Unassembled WGS sequence"/>
</dbReference>
<evidence type="ECO:0000256" key="7">
    <source>
        <dbReference type="HAMAP-Rule" id="MF_00258"/>
    </source>
</evidence>
<feature type="binding site" evidence="7">
    <location>
        <begin position="43"/>
        <end position="44"/>
    </location>
    <ligand>
        <name>substrate</name>
    </ligand>
</feature>
<dbReference type="InterPro" id="IPR015942">
    <property type="entry name" value="Asp/Glu/hydantoin_racemase"/>
</dbReference>
<dbReference type="SUPFAM" id="SSF53681">
    <property type="entry name" value="Aspartate/glutamate racemase"/>
    <property type="match status" value="2"/>
</dbReference>
<sequence length="264" mass="28950">MRNSQSIGVFDSGVGGTSIWKEIIKALPNENTIYLADIANAPYGEKSAEKIIELSIKNTEKLINLDCKIIVVACNTATTNAIEILREKYKIPIIGIEPAIKPAALASKSKAIGILATKGTLSSALFHKTSSLYASDLKVIEVVGKGLVELIEADKIESEEMHELLEVYLQPMLSQNIDYLVLGCSHYPYLIPVLRTILPKNVTIIDSGQAVALQTKNILITNNLLNPHNDVVNHLLFSNASTTVLSKLTHSEKHKDLSVEYLEF</sequence>
<feature type="active site" description="Proton donor/acceptor" evidence="7">
    <location>
        <position position="184"/>
    </location>
</feature>
<accession>A0A4Q0PD09</accession>
<evidence type="ECO:0000256" key="4">
    <source>
        <dbReference type="ARBA" id="ARBA00022984"/>
    </source>
</evidence>
<evidence type="ECO:0000256" key="6">
    <source>
        <dbReference type="ARBA" id="ARBA00023316"/>
    </source>
</evidence>
<dbReference type="EMBL" id="QOVM01000001">
    <property type="protein sequence ID" value="RXG24687.1"/>
    <property type="molecule type" value="Genomic_DNA"/>
</dbReference>
<organism evidence="8 9">
    <name type="scientific">Leeuwenhoekiella aequorea</name>
    <dbReference type="NCBI Taxonomy" id="283736"/>
    <lineage>
        <taxon>Bacteria</taxon>
        <taxon>Pseudomonadati</taxon>
        <taxon>Bacteroidota</taxon>
        <taxon>Flavobacteriia</taxon>
        <taxon>Flavobacteriales</taxon>
        <taxon>Flavobacteriaceae</taxon>
        <taxon>Leeuwenhoekiella</taxon>
    </lineage>
</organism>
<dbReference type="Pfam" id="PF01177">
    <property type="entry name" value="Asp_Glu_race"/>
    <property type="match status" value="1"/>
</dbReference>
<comment type="similarity">
    <text evidence="7">Belongs to the aspartate/glutamate racemases family.</text>
</comment>
<dbReference type="OrthoDB" id="9801055at2"/>
<dbReference type="AlphaFoldDB" id="A0A4Q0PD09"/>
<dbReference type="GO" id="GO:0009252">
    <property type="term" value="P:peptidoglycan biosynthetic process"/>
    <property type="evidence" value="ECO:0007669"/>
    <property type="project" value="UniProtKB-UniRule"/>
</dbReference>
<dbReference type="GO" id="GO:0008360">
    <property type="term" value="P:regulation of cell shape"/>
    <property type="evidence" value="ECO:0007669"/>
    <property type="project" value="UniProtKB-KW"/>
</dbReference>
<feature type="active site" description="Proton donor/acceptor" evidence="7">
    <location>
        <position position="74"/>
    </location>
</feature>
<comment type="caution">
    <text evidence="7">Lacks conserved residue(s) required for the propagation of feature annotation.</text>
</comment>
<feature type="binding site" evidence="7">
    <location>
        <begin position="11"/>
        <end position="12"/>
    </location>
    <ligand>
        <name>substrate</name>
    </ligand>
</feature>
<reference evidence="8 9" key="1">
    <citation type="submission" date="2018-07" db="EMBL/GenBank/DDBJ databases">
        <title>Leeuwenhoekiella genomics.</title>
        <authorList>
            <person name="Tahon G."/>
            <person name="Willems A."/>
        </authorList>
    </citation>
    <scope>NUCLEOTIDE SEQUENCE [LARGE SCALE GENOMIC DNA]</scope>
    <source>
        <strain evidence="8 9">LMG 22550</strain>
    </source>
</reference>
<comment type="function">
    <text evidence="7">Provides the (R)-glutamate required for cell wall biosynthesis.</text>
</comment>
<feature type="binding site" evidence="7">
    <location>
        <begin position="75"/>
        <end position="76"/>
    </location>
    <ligand>
        <name>substrate</name>
    </ligand>
</feature>
<dbReference type="EC" id="5.1.1.3" evidence="2 7"/>
<dbReference type="FunFam" id="3.40.50.1860:FF:000001">
    <property type="entry name" value="Glutamate racemase"/>
    <property type="match status" value="1"/>
</dbReference>
<dbReference type="RefSeq" id="WP_128756409.1">
    <property type="nucleotide sequence ID" value="NZ_QOVM01000001.1"/>
</dbReference>
<keyword evidence="9" id="KW-1185">Reference proteome</keyword>
<evidence type="ECO:0000256" key="3">
    <source>
        <dbReference type="ARBA" id="ARBA00022960"/>
    </source>
</evidence>
<keyword evidence="4 7" id="KW-0573">Peptidoglycan synthesis</keyword>
<dbReference type="PANTHER" id="PTHR21198:SF2">
    <property type="entry name" value="GLUTAMATE RACEMASE"/>
    <property type="match status" value="1"/>
</dbReference>
<evidence type="ECO:0000256" key="1">
    <source>
        <dbReference type="ARBA" id="ARBA00001602"/>
    </source>
</evidence>
<keyword evidence="3 7" id="KW-0133">Cell shape</keyword>